<dbReference type="InterPro" id="IPR011102">
    <property type="entry name" value="Sig_transdc_His_kinase_HWE"/>
</dbReference>
<accession>A0A328BE70</accession>
<keyword evidence="5" id="KW-0288">FMN</keyword>
<dbReference type="SUPFAM" id="SSF55874">
    <property type="entry name" value="ATPase domain of HSP90 chaperone/DNA topoisomerase II/histidine kinase"/>
    <property type="match status" value="1"/>
</dbReference>
<evidence type="ECO:0000313" key="14">
    <source>
        <dbReference type="EMBL" id="RAK63408.1"/>
    </source>
</evidence>
<dbReference type="EMBL" id="QFYS01000008">
    <property type="protein sequence ID" value="RAK63408.1"/>
    <property type="molecule type" value="Genomic_DNA"/>
</dbReference>
<proteinExistence type="predicted"/>
<name>A0A328BE70_9CAUL</name>
<comment type="caution">
    <text evidence="14">The sequence shown here is derived from an EMBL/GenBank/DDBJ whole genome shotgun (WGS) entry which is preliminary data.</text>
</comment>
<gene>
    <name evidence="14" type="ORF">DJ019_16945</name>
</gene>
<dbReference type="PROSITE" id="PS50113">
    <property type="entry name" value="PAC"/>
    <property type="match status" value="1"/>
</dbReference>
<keyword evidence="6" id="KW-0808">Transferase</keyword>
<dbReference type="OrthoDB" id="341208at2"/>
<dbReference type="PANTHER" id="PTHR41523:SF8">
    <property type="entry name" value="ETHYLENE RESPONSE SENSOR PROTEIN"/>
    <property type="match status" value="1"/>
</dbReference>
<dbReference type="AlphaFoldDB" id="A0A328BE70"/>
<comment type="catalytic activity">
    <reaction evidence="1">
        <text>ATP + protein L-histidine = ADP + protein N-phospho-L-histidine.</text>
        <dbReference type="EC" id="2.7.13.3"/>
    </reaction>
</comment>
<evidence type="ECO:0000256" key="1">
    <source>
        <dbReference type="ARBA" id="ARBA00000085"/>
    </source>
</evidence>
<dbReference type="SUPFAM" id="SSF55785">
    <property type="entry name" value="PYP-like sensor domain (PAS domain)"/>
    <property type="match status" value="2"/>
</dbReference>
<feature type="domain" description="PAS" evidence="12">
    <location>
        <begin position="18"/>
        <end position="87"/>
    </location>
</feature>
<keyword evidence="7" id="KW-0677">Repeat</keyword>
<dbReference type="Gene3D" id="3.30.450.20">
    <property type="entry name" value="PAS domain"/>
    <property type="match status" value="2"/>
</dbReference>
<keyword evidence="11" id="KW-0843">Virulence</keyword>
<evidence type="ECO:0000256" key="2">
    <source>
        <dbReference type="ARBA" id="ARBA00012438"/>
    </source>
</evidence>
<dbReference type="GO" id="GO:0004673">
    <property type="term" value="F:protein histidine kinase activity"/>
    <property type="evidence" value="ECO:0007669"/>
    <property type="project" value="UniProtKB-EC"/>
</dbReference>
<evidence type="ECO:0000259" key="12">
    <source>
        <dbReference type="PROSITE" id="PS50112"/>
    </source>
</evidence>
<evidence type="ECO:0000256" key="11">
    <source>
        <dbReference type="ARBA" id="ARBA00023026"/>
    </source>
</evidence>
<dbReference type="SMART" id="SM00911">
    <property type="entry name" value="HWE_HK"/>
    <property type="match status" value="1"/>
</dbReference>
<keyword evidence="10" id="KW-0067">ATP-binding</keyword>
<evidence type="ECO:0000256" key="6">
    <source>
        <dbReference type="ARBA" id="ARBA00022679"/>
    </source>
</evidence>
<dbReference type="NCBIfam" id="TIGR00229">
    <property type="entry name" value="sensory_box"/>
    <property type="match status" value="1"/>
</dbReference>
<dbReference type="EC" id="2.7.13.3" evidence="2"/>
<keyword evidence="8" id="KW-0547">Nucleotide-binding</keyword>
<dbReference type="InterPro" id="IPR000014">
    <property type="entry name" value="PAS"/>
</dbReference>
<dbReference type="InterPro" id="IPR000700">
    <property type="entry name" value="PAS-assoc_C"/>
</dbReference>
<protein>
    <recommendedName>
        <fullName evidence="2">histidine kinase</fullName>
        <ecNumber evidence="2">2.7.13.3</ecNumber>
    </recommendedName>
</protein>
<reference evidence="14 15" key="1">
    <citation type="submission" date="2018-05" db="EMBL/GenBank/DDBJ databases">
        <authorList>
            <person name="Lanie J.A."/>
            <person name="Ng W.-L."/>
            <person name="Kazmierczak K.M."/>
            <person name="Andrzejewski T.M."/>
            <person name="Davidsen T.M."/>
            <person name="Wayne K.J."/>
            <person name="Tettelin H."/>
            <person name="Glass J.I."/>
            <person name="Rusch D."/>
            <person name="Podicherti R."/>
            <person name="Tsui H.-C.T."/>
            <person name="Winkler M.E."/>
        </authorList>
    </citation>
    <scope>NUCLEOTIDE SEQUENCE [LARGE SCALE GENOMIC DNA]</scope>
    <source>
        <strain evidence="14 15">BUT-10</strain>
    </source>
</reference>
<evidence type="ECO:0000256" key="5">
    <source>
        <dbReference type="ARBA" id="ARBA00022643"/>
    </source>
</evidence>
<keyword evidence="15" id="KW-1185">Reference proteome</keyword>
<dbReference type="InterPro" id="IPR036890">
    <property type="entry name" value="HATPase_C_sf"/>
</dbReference>
<keyword evidence="4" id="KW-0285">Flavoprotein</keyword>
<sequence>MTGARAMPPAGLGEQPGLEVDFGMLFQVAPVGLAVLDADLRYIRCNEFLAEINGIPASEHLGRTLRELLPELASEVEPRFRAVLETGKPQQGLQVTAITPRAPGLRRTFIENVAPLRDSSGKVGGLLIGIQEITALEETEAALRESERALRASQQLSPECFAILLAVRDEKGKVVDFIWEYANPAAEAIVRAGPLAGRRMLDVFPGSHDHPQMVPRYLRTLATGKASEVEYAHEFRGVTYWYRDAAVRVDRDRVAVGFRDITAQKRLTERLELVTGEFRHRVKNSIAVVAGLVSREAKFARSVPEFADALRNRLASLAAAQDLLTVDADSDVALADIARAALSPFEGHRLDVRPGPEVAISSGRVTLLAMALHELATNAVKHGALSAPEGEADLSWRVEGGRVALVWSESGGPPVAAPTREGFGSRLIADAAERLPNGGLEREFRPSGLRVTIAFDREDGAAT</sequence>
<dbReference type="PROSITE" id="PS50112">
    <property type="entry name" value="PAS"/>
    <property type="match status" value="1"/>
</dbReference>
<dbReference type="Proteomes" id="UP000249524">
    <property type="component" value="Unassembled WGS sequence"/>
</dbReference>
<evidence type="ECO:0000313" key="15">
    <source>
        <dbReference type="Proteomes" id="UP000249524"/>
    </source>
</evidence>
<keyword evidence="3" id="KW-0597">Phosphoprotein</keyword>
<dbReference type="Pfam" id="PF07536">
    <property type="entry name" value="HWE_HK"/>
    <property type="match status" value="1"/>
</dbReference>
<organism evidence="14 15">
    <name type="scientific">Phenylobacterium kunshanense</name>
    <dbReference type="NCBI Taxonomy" id="1445034"/>
    <lineage>
        <taxon>Bacteria</taxon>
        <taxon>Pseudomonadati</taxon>
        <taxon>Pseudomonadota</taxon>
        <taxon>Alphaproteobacteria</taxon>
        <taxon>Caulobacterales</taxon>
        <taxon>Caulobacteraceae</taxon>
        <taxon>Phenylobacterium</taxon>
    </lineage>
</organism>
<evidence type="ECO:0000259" key="13">
    <source>
        <dbReference type="PROSITE" id="PS50113"/>
    </source>
</evidence>
<dbReference type="PANTHER" id="PTHR41523">
    <property type="entry name" value="TWO-COMPONENT SYSTEM SENSOR PROTEIN"/>
    <property type="match status" value="1"/>
</dbReference>
<evidence type="ECO:0000256" key="4">
    <source>
        <dbReference type="ARBA" id="ARBA00022630"/>
    </source>
</evidence>
<evidence type="ECO:0000256" key="7">
    <source>
        <dbReference type="ARBA" id="ARBA00022737"/>
    </source>
</evidence>
<dbReference type="Pfam" id="PF08448">
    <property type="entry name" value="PAS_4"/>
    <property type="match status" value="1"/>
</dbReference>
<evidence type="ECO:0000256" key="8">
    <source>
        <dbReference type="ARBA" id="ARBA00022741"/>
    </source>
</evidence>
<feature type="domain" description="PAC" evidence="13">
    <location>
        <begin position="91"/>
        <end position="145"/>
    </location>
</feature>
<evidence type="ECO:0000256" key="3">
    <source>
        <dbReference type="ARBA" id="ARBA00022553"/>
    </source>
</evidence>
<evidence type="ECO:0000256" key="10">
    <source>
        <dbReference type="ARBA" id="ARBA00022840"/>
    </source>
</evidence>
<dbReference type="InterPro" id="IPR013656">
    <property type="entry name" value="PAS_4"/>
</dbReference>
<evidence type="ECO:0000256" key="9">
    <source>
        <dbReference type="ARBA" id="ARBA00022777"/>
    </source>
</evidence>
<dbReference type="InterPro" id="IPR035965">
    <property type="entry name" value="PAS-like_dom_sf"/>
</dbReference>
<keyword evidence="9" id="KW-0418">Kinase</keyword>
<dbReference type="CDD" id="cd00130">
    <property type="entry name" value="PAS"/>
    <property type="match status" value="1"/>
</dbReference>
<dbReference type="GO" id="GO:0005524">
    <property type="term" value="F:ATP binding"/>
    <property type="evidence" value="ECO:0007669"/>
    <property type="project" value="UniProtKB-KW"/>
</dbReference>
<dbReference type="Gene3D" id="3.30.565.10">
    <property type="entry name" value="Histidine kinase-like ATPase, C-terminal domain"/>
    <property type="match status" value="1"/>
</dbReference>